<dbReference type="InterPro" id="IPR036388">
    <property type="entry name" value="WH-like_DNA-bd_sf"/>
</dbReference>
<dbReference type="Pfam" id="PF13601">
    <property type="entry name" value="HTH_34"/>
    <property type="match status" value="1"/>
</dbReference>
<dbReference type="PANTHER" id="PTHR37318:SF1">
    <property type="entry name" value="BSL7504 PROTEIN"/>
    <property type="match status" value="1"/>
</dbReference>
<reference evidence="2 3" key="1">
    <citation type="submission" date="2023-08" db="EMBL/GenBank/DDBJ databases">
        <title>Comparative genomics and taxonomic characterization of three novel marine species of genus Marivirga.</title>
        <authorList>
            <person name="Muhammad N."/>
            <person name="Kim S.-G."/>
        </authorList>
    </citation>
    <scope>NUCLEOTIDE SEQUENCE [LARGE SCALE GENOMIC DNA]</scope>
    <source>
        <strain evidence="2 3">BDSF4-3</strain>
    </source>
</reference>
<dbReference type="KEGG" id="msaa:QYS49_25045"/>
<dbReference type="Gene3D" id="1.10.10.10">
    <property type="entry name" value="Winged helix-like DNA-binding domain superfamily/Winged helix DNA-binding domain"/>
    <property type="match status" value="1"/>
</dbReference>
<feature type="domain" description="Winged helix DNA-binding" evidence="1">
    <location>
        <begin position="16"/>
        <end position="95"/>
    </location>
</feature>
<evidence type="ECO:0000313" key="3">
    <source>
        <dbReference type="Proteomes" id="UP001230496"/>
    </source>
</evidence>
<proteinExistence type="predicted"/>
<gene>
    <name evidence="2" type="ORF">QYS49_25045</name>
</gene>
<name>A0AA49GC31_9BACT</name>
<accession>A0AA49GC31</accession>
<dbReference type="EMBL" id="CP129971">
    <property type="protein sequence ID" value="WKK74897.1"/>
    <property type="molecule type" value="Genomic_DNA"/>
</dbReference>
<dbReference type="InterPro" id="IPR027395">
    <property type="entry name" value="WH_DNA-bd_dom"/>
</dbReference>
<sequence length="98" mass="11315">MKDILNKLDKAFENKVRLGIMSALMVNEQMDFISLKDLLGVTDGNLASHLKNLENREYIGYEKEFVDRKPNTTYRATELGKKAFKNHINAIEKLLSNR</sequence>
<organism evidence="2 3">
    <name type="scientific">Marivirga salinarum</name>
    <dbReference type="NCBI Taxonomy" id="3059078"/>
    <lineage>
        <taxon>Bacteria</taxon>
        <taxon>Pseudomonadati</taxon>
        <taxon>Bacteroidota</taxon>
        <taxon>Cytophagia</taxon>
        <taxon>Cytophagales</taxon>
        <taxon>Marivirgaceae</taxon>
        <taxon>Marivirga</taxon>
    </lineage>
</organism>
<keyword evidence="3" id="KW-1185">Reference proteome</keyword>
<evidence type="ECO:0000259" key="1">
    <source>
        <dbReference type="Pfam" id="PF13601"/>
    </source>
</evidence>
<dbReference type="AlphaFoldDB" id="A0AA49GC31"/>
<dbReference type="Proteomes" id="UP001230496">
    <property type="component" value="Chromosome"/>
</dbReference>
<dbReference type="RefSeq" id="WP_308347165.1">
    <property type="nucleotide sequence ID" value="NZ_CP129971.1"/>
</dbReference>
<dbReference type="PANTHER" id="PTHR37318">
    <property type="entry name" value="BSL7504 PROTEIN"/>
    <property type="match status" value="1"/>
</dbReference>
<evidence type="ECO:0000313" key="2">
    <source>
        <dbReference type="EMBL" id="WKK74897.1"/>
    </source>
</evidence>
<dbReference type="SUPFAM" id="SSF46785">
    <property type="entry name" value="Winged helix' DNA-binding domain"/>
    <property type="match status" value="1"/>
</dbReference>
<dbReference type="InterPro" id="IPR036390">
    <property type="entry name" value="WH_DNA-bd_sf"/>
</dbReference>
<protein>
    <submittedName>
        <fullName evidence="2">Transcriptional regulator</fullName>
    </submittedName>
</protein>